<dbReference type="OrthoDB" id="7994539at2"/>
<evidence type="ECO:0000313" key="1">
    <source>
        <dbReference type="EMBL" id="CEG07534.1"/>
    </source>
</evidence>
<dbReference type="EMBL" id="CCAZ020000001">
    <property type="protein sequence ID" value="CEG07534.1"/>
    <property type="molecule type" value="Genomic_DNA"/>
</dbReference>
<organism evidence="1 2">
    <name type="scientific">Afipia felis</name>
    <name type="common">Cat scratch disease bacillus</name>
    <dbReference type="NCBI Taxonomy" id="1035"/>
    <lineage>
        <taxon>Bacteria</taxon>
        <taxon>Pseudomonadati</taxon>
        <taxon>Pseudomonadota</taxon>
        <taxon>Alphaproteobacteria</taxon>
        <taxon>Hyphomicrobiales</taxon>
        <taxon>Nitrobacteraceae</taxon>
        <taxon>Afipia</taxon>
    </lineage>
</organism>
<sequence>MSMEMYLLTNEAVPTTQAWQKAIDALGFDVRFLKEQSLQEKETPLPAEIQGKTVLLELLQVKLNDLRETFPGTAFPEQVSHVHTLRWTMTFEGGAAAYQAAAAYLGLVKGLMIDTEEGKLKTPDEAIDLARRVTADIVVAEAALRKFVGERTSKIRKN</sequence>
<proteinExistence type="predicted"/>
<dbReference type="Proteomes" id="UP000035762">
    <property type="component" value="Unassembled WGS sequence"/>
</dbReference>
<keyword evidence="2" id="KW-1185">Reference proteome</keyword>
<reference evidence="1 2" key="1">
    <citation type="journal article" date="2014" name="Genome Announc.">
        <title>Genome Sequence of Afipia felis Strain 76713, Isolated in Hospital Water Using an Amoeba Co-Culture Procedure.</title>
        <authorList>
            <person name="Benamar S."/>
            <person name="La Scola B."/>
            <person name="Croce O."/>
        </authorList>
    </citation>
    <scope>NUCLEOTIDE SEQUENCE [LARGE SCALE GENOMIC DNA]</scope>
    <source>
        <strain evidence="1 2">76713</strain>
    </source>
</reference>
<dbReference type="RefSeq" id="WP_156186823.1">
    <property type="nucleotide sequence ID" value="NZ_CCAZ020000001.1"/>
</dbReference>
<dbReference type="STRING" id="1035.BN961_00926"/>
<gene>
    <name evidence="1" type="ORF">BN961_00926</name>
</gene>
<protein>
    <submittedName>
        <fullName evidence="1">Uncharacterized protein</fullName>
    </submittedName>
</protein>
<dbReference type="AlphaFoldDB" id="A0A090MPF2"/>
<name>A0A090MPF2_AFIFE</name>
<comment type="caution">
    <text evidence="1">The sequence shown here is derived from an EMBL/GenBank/DDBJ whole genome shotgun (WGS) entry which is preliminary data.</text>
</comment>
<evidence type="ECO:0000313" key="2">
    <source>
        <dbReference type="Proteomes" id="UP000035762"/>
    </source>
</evidence>
<accession>A0A090MPF2</accession>